<gene>
    <name evidence="2" type="ORF">EV356DRAFT_547969</name>
</gene>
<evidence type="ECO:0000313" key="2">
    <source>
        <dbReference type="EMBL" id="KAF2233391.1"/>
    </source>
</evidence>
<keyword evidence="3" id="KW-1185">Reference proteome</keyword>
<sequence length="566" mass="64834">MTLQSQLEGANHKPNFATTQLYHHSPLPDPTSCVRLIDLLPGNFNDEIQLLIFQVPLKEYDIRQGTVLSLDELKDTLPLGWVAKKTVEGRYLFKPKNTKRWQWAHPNPSFDEAQYVIPEFRNSQSALLQPWLEYEALSYTWGSKADTEIKSSQIRRIGIIFKLAYRVIAFVGQEERGTSRALDSLQCWGEQWEILMPNLRVRSPDVIINDTIIERWDEQTWADIAQFLKRKWFTRLWIMQESHLANGRAIIQCGQRTILLSVFRRALRCLQIQDWLPSKELRLQLGYTTKMTYYSSTLPFRAVLELGRDRVCSDPRDKVYGLLGLVSAPFAADIVPSYIQKVEDVYRETCLTYLSRFKRLDLLKSCYQTGRTLDLPSWSPDLQSDIPVDIFNPFQFATGCSRAHFTYTAPNILEVFGLTCAVLDKVSTPLSKTAVDPLNVIRSWQPEDAARSTYMTGESLSIAFAITLRMNRVKERFPKVRYTLDEWLARCFQTGLLGVDNEVAFANDDKEIQSFDGRAIDICTGRTFVRTREGYVGLAPCDAQQGDVIVVLLGCDSPVLLRKQPG</sequence>
<dbReference type="InterPro" id="IPR001202">
    <property type="entry name" value="WW_dom"/>
</dbReference>
<dbReference type="PROSITE" id="PS50020">
    <property type="entry name" value="WW_DOMAIN_2"/>
    <property type="match status" value="1"/>
</dbReference>
<reference evidence="2" key="1">
    <citation type="journal article" date="2020" name="Stud. Mycol.">
        <title>101 Dothideomycetes genomes: a test case for predicting lifestyles and emergence of pathogens.</title>
        <authorList>
            <person name="Haridas S."/>
            <person name="Albert R."/>
            <person name="Binder M."/>
            <person name="Bloem J."/>
            <person name="Labutti K."/>
            <person name="Salamov A."/>
            <person name="Andreopoulos B."/>
            <person name="Baker S."/>
            <person name="Barry K."/>
            <person name="Bills G."/>
            <person name="Bluhm B."/>
            <person name="Cannon C."/>
            <person name="Castanera R."/>
            <person name="Culley D."/>
            <person name="Daum C."/>
            <person name="Ezra D."/>
            <person name="Gonzalez J."/>
            <person name="Henrissat B."/>
            <person name="Kuo A."/>
            <person name="Liang C."/>
            <person name="Lipzen A."/>
            <person name="Lutzoni F."/>
            <person name="Magnuson J."/>
            <person name="Mondo S."/>
            <person name="Nolan M."/>
            <person name="Ohm R."/>
            <person name="Pangilinan J."/>
            <person name="Park H.-J."/>
            <person name="Ramirez L."/>
            <person name="Alfaro M."/>
            <person name="Sun H."/>
            <person name="Tritt A."/>
            <person name="Yoshinaga Y."/>
            <person name="Zwiers L.-H."/>
            <person name="Turgeon B."/>
            <person name="Goodwin S."/>
            <person name="Spatafora J."/>
            <person name="Crous P."/>
            <person name="Grigoriev I."/>
        </authorList>
    </citation>
    <scope>NUCLEOTIDE SEQUENCE</scope>
    <source>
        <strain evidence="2">Tuck. ex Michener</strain>
    </source>
</reference>
<organism evidence="2 3">
    <name type="scientific">Viridothelium virens</name>
    <name type="common">Speckled blister lichen</name>
    <name type="synonym">Trypethelium virens</name>
    <dbReference type="NCBI Taxonomy" id="1048519"/>
    <lineage>
        <taxon>Eukaryota</taxon>
        <taxon>Fungi</taxon>
        <taxon>Dikarya</taxon>
        <taxon>Ascomycota</taxon>
        <taxon>Pezizomycotina</taxon>
        <taxon>Dothideomycetes</taxon>
        <taxon>Dothideomycetes incertae sedis</taxon>
        <taxon>Trypetheliales</taxon>
        <taxon>Trypetheliaceae</taxon>
        <taxon>Viridothelium</taxon>
    </lineage>
</organism>
<proteinExistence type="predicted"/>
<evidence type="ECO:0000259" key="1">
    <source>
        <dbReference type="PROSITE" id="PS50020"/>
    </source>
</evidence>
<accession>A0A6A6H6B4</accession>
<dbReference type="PANTHER" id="PTHR24148:SF64">
    <property type="entry name" value="HETEROKARYON INCOMPATIBILITY DOMAIN-CONTAINING PROTEIN"/>
    <property type="match status" value="1"/>
</dbReference>
<evidence type="ECO:0000313" key="3">
    <source>
        <dbReference type="Proteomes" id="UP000800092"/>
    </source>
</evidence>
<dbReference type="InterPro" id="IPR010730">
    <property type="entry name" value="HET"/>
</dbReference>
<feature type="domain" description="WW" evidence="1">
    <location>
        <begin position="75"/>
        <end position="108"/>
    </location>
</feature>
<dbReference type="PANTHER" id="PTHR24148">
    <property type="entry name" value="ANKYRIN REPEAT DOMAIN-CONTAINING PROTEIN 39 HOMOLOG-RELATED"/>
    <property type="match status" value="1"/>
</dbReference>
<name>A0A6A6H6B4_VIRVR</name>
<dbReference type="Proteomes" id="UP000800092">
    <property type="component" value="Unassembled WGS sequence"/>
</dbReference>
<dbReference type="Pfam" id="PF06985">
    <property type="entry name" value="HET"/>
    <property type="match status" value="1"/>
</dbReference>
<dbReference type="OrthoDB" id="4850726at2759"/>
<dbReference type="AlphaFoldDB" id="A0A6A6H6B4"/>
<protein>
    <recommendedName>
        <fullName evidence="1">WW domain-containing protein</fullName>
    </recommendedName>
</protein>
<dbReference type="EMBL" id="ML991807">
    <property type="protein sequence ID" value="KAF2233391.1"/>
    <property type="molecule type" value="Genomic_DNA"/>
</dbReference>
<dbReference type="InterPro" id="IPR052895">
    <property type="entry name" value="HetReg/Transcr_Mod"/>
</dbReference>